<dbReference type="EMBL" id="CH473954">
    <property type="protein sequence ID" value="EDL77683.1"/>
    <property type="molecule type" value="Genomic_DNA"/>
</dbReference>
<reference evidence="1 2" key="1">
    <citation type="submission" date="2005-09" db="EMBL/GenBank/DDBJ databases">
        <authorList>
            <person name="Mural R.J."/>
            <person name="Li P.W."/>
            <person name="Adams M.D."/>
            <person name="Amanatides P.G."/>
            <person name="Baden-Tillson H."/>
            <person name="Barnstead M."/>
            <person name="Chin S.H."/>
            <person name="Dew I."/>
            <person name="Evans C.A."/>
            <person name="Ferriera S."/>
            <person name="Flanigan M."/>
            <person name="Fosler C."/>
            <person name="Glodek A."/>
            <person name="Gu Z."/>
            <person name="Holt R.A."/>
            <person name="Jennings D."/>
            <person name="Kraft C.L."/>
            <person name="Lu F."/>
            <person name="Nguyen T."/>
            <person name="Nusskern D.R."/>
            <person name="Pfannkoch C.M."/>
            <person name="Sitter C."/>
            <person name="Sutton G.G."/>
            <person name="Venter J.C."/>
            <person name="Wang Z."/>
            <person name="Woodage T."/>
            <person name="Zheng X.H."/>
            <person name="Zhong F."/>
        </authorList>
    </citation>
    <scope>NUCLEOTIDE SEQUENCE [LARGE SCALE GENOMIC DNA]</scope>
    <source>
        <strain>BN</strain>
        <strain evidence="2">Sprague-Dawley</strain>
    </source>
</reference>
<protein>
    <submittedName>
        <fullName evidence="1">RCG25702, isoform CRA_a</fullName>
    </submittedName>
</protein>
<evidence type="ECO:0000313" key="2">
    <source>
        <dbReference type="Proteomes" id="UP000234681"/>
    </source>
</evidence>
<dbReference type="AlphaFoldDB" id="A6I1P4"/>
<name>A6I1P4_RAT</name>
<gene>
    <name evidence="1" type="ORF">rCG_25702</name>
</gene>
<evidence type="ECO:0000313" key="1">
    <source>
        <dbReference type="EMBL" id="EDL77683.1"/>
    </source>
</evidence>
<sequence>MIKKITVIKGNNFTMNLSICHHCRLLLPAHRCHDGLYLEPCAKISLFFHKLLLSEYYITPTEEKLG</sequence>
<organism evidence="1 2">
    <name type="scientific">Rattus norvegicus</name>
    <name type="common">Rat</name>
    <dbReference type="NCBI Taxonomy" id="10116"/>
    <lineage>
        <taxon>Eukaryota</taxon>
        <taxon>Metazoa</taxon>
        <taxon>Chordata</taxon>
        <taxon>Craniata</taxon>
        <taxon>Vertebrata</taxon>
        <taxon>Euteleostomi</taxon>
        <taxon>Mammalia</taxon>
        <taxon>Eutheria</taxon>
        <taxon>Euarchontoglires</taxon>
        <taxon>Glires</taxon>
        <taxon>Rodentia</taxon>
        <taxon>Myomorpha</taxon>
        <taxon>Muroidea</taxon>
        <taxon>Muridae</taxon>
        <taxon>Murinae</taxon>
        <taxon>Rattus</taxon>
    </lineage>
</organism>
<accession>A6I1P4</accession>
<proteinExistence type="predicted"/>
<dbReference type="Proteomes" id="UP000234681">
    <property type="component" value="Chromosome 8"/>
</dbReference>